<dbReference type="Pfam" id="PF08597">
    <property type="entry name" value="eIF3_subunit"/>
    <property type="match status" value="2"/>
</dbReference>
<dbReference type="STRING" id="670580.A0A1X6MMF1"/>
<reference evidence="6 7" key="1">
    <citation type="submission" date="2017-04" db="EMBL/GenBank/DDBJ databases">
        <title>Genome Sequence of the Model Brown-Rot Fungus Postia placenta SB12.</title>
        <authorList>
            <consortium name="DOE Joint Genome Institute"/>
            <person name="Gaskell J."/>
            <person name="Kersten P."/>
            <person name="Larrondo L.F."/>
            <person name="Canessa P."/>
            <person name="Martinez D."/>
            <person name="Hibbett D."/>
            <person name="Schmoll M."/>
            <person name="Kubicek C.P."/>
            <person name="Martinez A.T."/>
            <person name="Yadav J."/>
            <person name="Master E."/>
            <person name="Magnuson J.K."/>
            <person name="James T."/>
            <person name="Yaver D."/>
            <person name="Berka R."/>
            <person name="Labutti K."/>
            <person name="Lipzen A."/>
            <person name="Aerts A."/>
            <person name="Barry K."/>
            <person name="Henrissat B."/>
            <person name="Blanchette R."/>
            <person name="Grigoriev I."/>
            <person name="Cullen D."/>
        </authorList>
    </citation>
    <scope>NUCLEOTIDE SEQUENCE [LARGE SCALE GENOMIC DNA]</scope>
    <source>
        <strain evidence="6 7">MAD-698-R-SB12</strain>
    </source>
</reference>
<feature type="compositionally biased region" description="Acidic residues" evidence="5">
    <location>
        <begin position="326"/>
        <end position="340"/>
    </location>
</feature>
<feature type="compositionally biased region" description="Basic and acidic residues" evidence="5">
    <location>
        <begin position="341"/>
        <end position="353"/>
    </location>
</feature>
<evidence type="ECO:0000313" key="6">
    <source>
        <dbReference type="EMBL" id="OSX57594.1"/>
    </source>
</evidence>
<dbReference type="PANTHER" id="PTHR21681:SF0">
    <property type="entry name" value="EUKARYOTIC TRANSLATION INITIATION FACTOR 3 SUBUNIT J"/>
    <property type="match status" value="1"/>
</dbReference>
<dbReference type="PANTHER" id="PTHR21681">
    <property type="entry name" value="EUKARYOTIC TRANSLATION INITIATION FACTOR 3 SUBUNIT J"/>
    <property type="match status" value="1"/>
</dbReference>
<dbReference type="InterPro" id="IPR023194">
    <property type="entry name" value="eIF3-like_dom_sf"/>
</dbReference>
<keyword evidence="7" id="KW-1185">Reference proteome</keyword>
<sequence length="455" mass="50451">MNDFAFIGRTVFDGLRDRREKRYSGKLFIAPTDYMTAPKPDPCLRYLAIRPSPRELKLKSELTRCFEKEWVLDAANKQPERALAILYSSWVGPVSYPNRYKLQLLANSMACRPSSPTVDALHEVLAASSNASFGGSIYLDDEAVELLGDMRIRENYLTWDQRYSTRCTDNLTGACTAYMGGHPVKNIGQSCRLGGPAIDSYSGTCYAWAVSERWDSEAFFKLDAQWIARRQRPLARKTLLTLAWSLEASEDESPAPAPSVPAVKKPVKSKWEGEDEEDKGPVSDWEASSDEEEKPKPSAAPVAAPKKKGTLKAKLAEKEALKAAQNDDDSDDDDYDEDAVLDPREKARRDKERELNADLSNAADLLGAAALGGSKPLYAAFLEHHVRELAMPLRDVEVRKTASVLTTLANEKQKEQRDKASGKKKNPKAAAKPVLGAAKVSNKCVMLMLNHARDI</sequence>
<name>A0A1X6MMF1_9APHY</name>
<dbReference type="Gene3D" id="1.10.246.60">
    <property type="entry name" value="Eukaryotic translation initiation factor 3 like domains"/>
    <property type="match status" value="1"/>
</dbReference>
<keyword evidence="3" id="KW-0648">Protein biosynthesis</keyword>
<dbReference type="InterPro" id="IPR013906">
    <property type="entry name" value="eIF3j"/>
</dbReference>
<feature type="region of interest" description="Disordered" evidence="5">
    <location>
        <begin position="407"/>
        <end position="433"/>
    </location>
</feature>
<keyword evidence="2" id="KW-0396">Initiation factor</keyword>
<accession>A0A1X6MMF1</accession>
<feature type="region of interest" description="Disordered" evidence="5">
    <location>
        <begin position="248"/>
        <end position="353"/>
    </location>
</feature>
<evidence type="ECO:0000256" key="4">
    <source>
        <dbReference type="ARBA" id="ARBA00029904"/>
    </source>
</evidence>
<proteinExistence type="predicted"/>
<dbReference type="GO" id="GO:0003743">
    <property type="term" value="F:translation initiation factor activity"/>
    <property type="evidence" value="ECO:0007669"/>
    <property type="project" value="UniProtKB-KW"/>
</dbReference>
<evidence type="ECO:0000256" key="5">
    <source>
        <dbReference type="SAM" id="MobiDB-lite"/>
    </source>
</evidence>
<gene>
    <name evidence="6" type="ORF">POSPLADRAFT_1156280</name>
</gene>
<keyword evidence="1" id="KW-0963">Cytoplasm</keyword>
<dbReference type="AlphaFoldDB" id="A0A1X6MMF1"/>
<dbReference type="GeneID" id="36332004"/>
<dbReference type="GO" id="GO:0005852">
    <property type="term" value="C:eukaryotic translation initiation factor 3 complex"/>
    <property type="evidence" value="ECO:0007669"/>
    <property type="project" value="InterPro"/>
</dbReference>
<dbReference type="Proteomes" id="UP000194127">
    <property type="component" value="Unassembled WGS sequence"/>
</dbReference>
<evidence type="ECO:0000256" key="2">
    <source>
        <dbReference type="ARBA" id="ARBA00022540"/>
    </source>
</evidence>
<evidence type="ECO:0000256" key="1">
    <source>
        <dbReference type="ARBA" id="ARBA00022490"/>
    </source>
</evidence>
<protein>
    <recommendedName>
        <fullName evidence="4">Eukaryotic translation initiation factor 3 30 kDa subunit</fullName>
    </recommendedName>
</protein>
<evidence type="ECO:0000256" key="3">
    <source>
        <dbReference type="ARBA" id="ARBA00022917"/>
    </source>
</evidence>
<dbReference type="RefSeq" id="XP_024334388.1">
    <property type="nucleotide sequence ID" value="XM_024487055.1"/>
</dbReference>
<dbReference type="EMBL" id="KZ110607">
    <property type="protein sequence ID" value="OSX57594.1"/>
    <property type="molecule type" value="Genomic_DNA"/>
</dbReference>
<dbReference type="OrthoDB" id="20381at2759"/>
<evidence type="ECO:0000313" key="7">
    <source>
        <dbReference type="Proteomes" id="UP000194127"/>
    </source>
</evidence>
<feature type="compositionally biased region" description="Basic and acidic residues" evidence="5">
    <location>
        <begin position="411"/>
        <end position="421"/>
    </location>
</feature>
<organism evidence="6 7">
    <name type="scientific">Postia placenta MAD-698-R-SB12</name>
    <dbReference type="NCBI Taxonomy" id="670580"/>
    <lineage>
        <taxon>Eukaryota</taxon>
        <taxon>Fungi</taxon>
        <taxon>Dikarya</taxon>
        <taxon>Basidiomycota</taxon>
        <taxon>Agaricomycotina</taxon>
        <taxon>Agaricomycetes</taxon>
        <taxon>Polyporales</taxon>
        <taxon>Adustoporiaceae</taxon>
        <taxon>Rhodonia</taxon>
    </lineage>
</organism>